<keyword evidence="3" id="KW-1185">Reference proteome</keyword>
<dbReference type="InterPro" id="IPR017585">
    <property type="entry name" value="SAF_FlgA"/>
</dbReference>
<dbReference type="EMBL" id="CP060394">
    <property type="protein sequence ID" value="QNI34145.1"/>
    <property type="molecule type" value="Genomic_DNA"/>
</dbReference>
<dbReference type="Proteomes" id="UP000515312">
    <property type="component" value="Chromosome"/>
</dbReference>
<keyword evidence="2" id="KW-0969">Cilium</keyword>
<dbReference type="RefSeq" id="WP_186746064.1">
    <property type="nucleotide sequence ID" value="NZ_CP060394.1"/>
</dbReference>
<sequence>MKRCAIVLYFLVVLLGGRHLLGSVCSTIQGTHTDHYIADPVLHRRWAAVVDCSHPERPWTLKEVPWQETSLPFASSGLKPKVIERATLLVLAGAKVKLWRKTSDGNIELEGTALDAGNEGQTIHVRTGSRGVVLEGKVRGAGSVELFASNKWQSKSLDGWTQ</sequence>
<reference evidence="2 3" key="1">
    <citation type="submission" date="2020-08" db="EMBL/GenBank/DDBJ databases">
        <title>Edaphobacter telluris sp. nov. and Acidobacterium dinghuensis sp. nov., two acidobacteria isolated from forest soil.</title>
        <authorList>
            <person name="Fu J."/>
            <person name="Qiu L."/>
        </authorList>
    </citation>
    <scope>NUCLEOTIDE SEQUENCE [LARGE SCALE GENOMIC DNA]</scope>
    <source>
        <strain evidence="2">4Y35</strain>
    </source>
</reference>
<evidence type="ECO:0000313" key="3">
    <source>
        <dbReference type="Proteomes" id="UP000515312"/>
    </source>
</evidence>
<dbReference type="Gene3D" id="2.30.30.760">
    <property type="match status" value="1"/>
</dbReference>
<dbReference type="Pfam" id="PF13144">
    <property type="entry name" value="ChapFlgA"/>
    <property type="match status" value="1"/>
</dbReference>
<protein>
    <submittedName>
        <fullName evidence="2">Flagella basal body P-ring formation protein FlgA</fullName>
    </submittedName>
</protein>
<evidence type="ECO:0000259" key="1">
    <source>
        <dbReference type="Pfam" id="PF13144"/>
    </source>
</evidence>
<keyword evidence="2" id="KW-0966">Cell projection</keyword>
<dbReference type="KEGG" id="adin:H7849_09715"/>
<dbReference type="AlphaFoldDB" id="A0A7G8BNM5"/>
<gene>
    <name evidence="2" type="ORF">H7849_09715</name>
</gene>
<keyword evidence="2" id="KW-0282">Flagellum</keyword>
<feature type="domain" description="Flagella basal body P-ring formation protein FlgA SAF" evidence="1">
    <location>
        <begin position="87"/>
        <end position="145"/>
    </location>
</feature>
<accession>A0A7G8BNM5</accession>
<name>A0A7G8BNM5_9BACT</name>
<proteinExistence type="predicted"/>
<evidence type="ECO:0000313" key="2">
    <source>
        <dbReference type="EMBL" id="QNI34145.1"/>
    </source>
</evidence>
<organism evidence="2 3">
    <name type="scientific">Alloacidobacterium dinghuense</name>
    <dbReference type="NCBI Taxonomy" id="2763107"/>
    <lineage>
        <taxon>Bacteria</taxon>
        <taxon>Pseudomonadati</taxon>
        <taxon>Acidobacteriota</taxon>
        <taxon>Terriglobia</taxon>
        <taxon>Terriglobales</taxon>
        <taxon>Acidobacteriaceae</taxon>
        <taxon>Alloacidobacterium</taxon>
    </lineage>
</organism>